<evidence type="ECO:0000313" key="2">
    <source>
        <dbReference type="Proteomes" id="UP000694892"/>
    </source>
</evidence>
<proteinExistence type="predicted"/>
<name>A0A974HPD3_XENLA</name>
<protein>
    <submittedName>
        <fullName evidence="1">Uncharacterized protein</fullName>
    </submittedName>
</protein>
<dbReference type="Proteomes" id="UP000694892">
    <property type="component" value="Chromosome 4L"/>
</dbReference>
<reference evidence="2" key="1">
    <citation type="journal article" date="2016" name="Nature">
        <title>Genome evolution in the allotetraploid frog Xenopus laevis.</title>
        <authorList>
            <person name="Session A.M."/>
            <person name="Uno Y."/>
            <person name="Kwon T."/>
            <person name="Chapman J.A."/>
            <person name="Toyoda A."/>
            <person name="Takahashi S."/>
            <person name="Fukui A."/>
            <person name="Hikosaka A."/>
            <person name="Suzuki A."/>
            <person name="Kondo M."/>
            <person name="van Heeringen S.J."/>
            <person name="Quigley I."/>
            <person name="Heinz S."/>
            <person name="Ogino H."/>
            <person name="Ochi H."/>
            <person name="Hellsten U."/>
            <person name="Lyons J.B."/>
            <person name="Simakov O."/>
            <person name="Putnam N."/>
            <person name="Stites J."/>
            <person name="Kuroki Y."/>
            <person name="Tanaka T."/>
            <person name="Michiue T."/>
            <person name="Watanabe M."/>
            <person name="Bogdanovic O."/>
            <person name="Lister R."/>
            <person name="Georgiou G."/>
            <person name="Paranjpe S.S."/>
            <person name="van Kruijsbergen I."/>
            <person name="Shu S."/>
            <person name="Carlson J."/>
            <person name="Kinoshita T."/>
            <person name="Ohta Y."/>
            <person name="Mawaribuchi S."/>
            <person name="Jenkins J."/>
            <person name="Grimwood J."/>
            <person name="Schmutz J."/>
            <person name="Mitros T."/>
            <person name="Mozaffari S.V."/>
            <person name="Suzuki Y."/>
            <person name="Haramoto Y."/>
            <person name="Yamamoto T.S."/>
            <person name="Takagi C."/>
            <person name="Heald R."/>
            <person name="Miller K."/>
            <person name="Haudenschild C."/>
            <person name="Kitzman J."/>
            <person name="Nakayama T."/>
            <person name="Izutsu Y."/>
            <person name="Robert J."/>
            <person name="Fortriede J."/>
            <person name="Burns K."/>
            <person name="Lotay V."/>
            <person name="Karimi K."/>
            <person name="Yasuoka Y."/>
            <person name="Dichmann D.S."/>
            <person name="Flajnik M.F."/>
            <person name="Houston D.W."/>
            <person name="Shendure J."/>
            <person name="DuPasquier L."/>
            <person name="Vize P.D."/>
            <person name="Zorn A.M."/>
            <person name="Ito M."/>
            <person name="Marcotte E.M."/>
            <person name="Wallingford J.B."/>
            <person name="Ito Y."/>
            <person name="Asashima M."/>
            <person name="Ueno N."/>
            <person name="Matsuda Y."/>
            <person name="Veenstra G.J."/>
            <person name="Fujiyama A."/>
            <person name="Harland R.M."/>
            <person name="Taira M."/>
            <person name="Rokhsar D.S."/>
        </authorList>
    </citation>
    <scope>NUCLEOTIDE SEQUENCE [LARGE SCALE GENOMIC DNA]</scope>
    <source>
        <strain evidence="2">J</strain>
    </source>
</reference>
<accession>A0A974HPD3</accession>
<gene>
    <name evidence="1" type="ORF">XELAEV_18023491mg</name>
</gene>
<evidence type="ECO:0000313" key="1">
    <source>
        <dbReference type="EMBL" id="OCT85325.1"/>
    </source>
</evidence>
<organism evidence="1 2">
    <name type="scientific">Xenopus laevis</name>
    <name type="common">African clawed frog</name>
    <dbReference type="NCBI Taxonomy" id="8355"/>
    <lineage>
        <taxon>Eukaryota</taxon>
        <taxon>Metazoa</taxon>
        <taxon>Chordata</taxon>
        <taxon>Craniata</taxon>
        <taxon>Vertebrata</taxon>
        <taxon>Euteleostomi</taxon>
        <taxon>Amphibia</taxon>
        <taxon>Batrachia</taxon>
        <taxon>Anura</taxon>
        <taxon>Pipoidea</taxon>
        <taxon>Pipidae</taxon>
        <taxon>Xenopodinae</taxon>
        <taxon>Xenopus</taxon>
        <taxon>Xenopus</taxon>
    </lineage>
</organism>
<sequence>MATGFWPRREGGNRWSRLILHLMNLKETILHEPTEDTDLDEDRSKKEEAYAEHLIFHILTATRLLIPRYWKTTAVPSKRELMILIDSNLTYEQMALRSNRRLQLSSTSMQMWKRWKGAYFFQDQT</sequence>
<dbReference type="EMBL" id="CM004472">
    <property type="protein sequence ID" value="OCT85325.1"/>
    <property type="molecule type" value="Genomic_DNA"/>
</dbReference>
<dbReference type="AlphaFoldDB" id="A0A974HPD3"/>